<dbReference type="SUPFAM" id="SSF57501">
    <property type="entry name" value="Cystine-knot cytokines"/>
    <property type="match status" value="1"/>
</dbReference>
<proteinExistence type="predicted"/>
<sequence>MMMKFYAVLLVLQYLATRTESRNIETDIKLLHKLVLDLIDVEMNLLKYEEVNSIDSTENKKSIFHRHSLSSKSNFRENDNAELSYQNVVCYHLNFQHGGYGFANKIPSFFNKKKTKYVDAKQLKRYQILSPDPKWTQTEVKKYHQVIMKLRSHISKIDDSKALFSIKKLVAKLLKLPEPKFQSSISLTNNDQKRSFSNQVSSTCFQKETKDHNGRLYRACGYCKTTKDLINKLPEKIIEITCNHGDESSCFSSFGECVQKHRFVTVLKKTGKCIKLLNSPNIWVDEWILHDELVGASCQCELNSLNFLKGKRRK</sequence>
<dbReference type="Proteomes" id="UP000594262">
    <property type="component" value="Unplaced"/>
</dbReference>
<protein>
    <submittedName>
        <fullName evidence="2">Uncharacterized protein</fullName>
    </submittedName>
</protein>
<dbReference type="EnsemblMetazoa" id="CLYHEMT008897.1">
    <property type="protein sequence ID" value="CLYHEMP008897.1"/>
    <property type="gene ID" value="CLYHEMG008897"/>
</dbReference>
<name>A0A7M5UCZ4_9CNID</name>
<accession>A0A7M5UCZ4</accession>
<evidence type="ECO:0000313" key="2">
    <source>
        <dbReference type="EnsemblMetazoa" id="CLYHEMP008897.1"/>
    </source>
</evidence>
<reference evidence="2" key="1">
    <citation type="submission" date="2021-01" db="UniProtKB">
        <authorList>
            <consortium name="EnsemblMetazoa"/>
        </authorList>
    </citation>
    <scope>IDENTIFICATION</scope>
</reference>
<evidence type="ECO:0000256" key="1">
    <source>
        <dbReference type="SAM" id="SignalP"/>
    </source>
</evidence>
<dbReference type="AlphaFoldDB" id="A0A7M5UCZ4"/>
<keyword evidence="1" id="KW-0732">Signal</keyword>
<keyword evidence="3" id="KW-1185">Reference proteome</keyword>
<organism evidence="2 3">
    <name type="scientific">Clytia hemisphaerica</name>
    <dbReference type="NCBI Taxonomy" id="252671"/>
    <lineage>
        <taxon>Eukaryota</taxon>
        <taxon>Metazoa</taxon>
        <taxon>Cnidaria</taxon>
        <taxon>Hydrozoa</taxon>
        <taxon>Hydroidolina</taxon>
        <taxon>Leptothecata</taxon>
        <taxon>Obeliida</taxon>
        <taxon>Clytiidae</taxon>
        <taxon>Clytia</taxon>
    </lineage>
</organism>
<feature type="chain" id="PRO_5029601762" evidence="1">
    <location>
        <begin position="22"/>
        <end position="314"/>
    </location>
</feature>
<dbReference type="InterPro" id="IPR029034">
    <property type="entry name" value="Cystine-knot_cytokine"/>
</dbReference>
<evidence type="ECO:0000313" key="3">
    <source>
        <dbReference type="Proteomes" id="UP000594262"/>
    </source>
</evidence>
<feature type="signal peptide" evidence="1">
    <location>
        <begin position="1"/>
        <end position="21"/>
    </location>
</feature>